<evidence type="ECO:0000256" key="1">
    <source>
        <dbReference type="SAM" id="Phobius"/>
    </source>
</evidence>
<feature type="transmembrane region" description="Helical" evidence="1">
    <location>
        <begin position="215"/>
        <end position="236"/>
    </location>
</feature>
<dbReference type="OrthoDB" id="5357734at2759"/>
<name>A0A9P4WIS5_9PLEO</name>
<dbReference type="AlphaFoldDB" id="A0A9P4WIS5"/>
<keyword evidence="1" id="KW-0472">Membrane</keyword>
<comment type="caution">
    <text evidence="2">The sequence shown here is derived from an EMBL/GenBank/DDBJ whole genome shotgun (WGS) entry which is preliminary data.</text>
</comment>
<dbReference type="Proteomes" id="UP000758155">
    <property type="component" value="Unassembled WGS sequence"/>
</dbReference>
<keyword evidence="3" id="KW-1185">Reference proteome</keyword>
<proteinExistence type="predicted"/>
<dbReference type="EMBL" id="SWKV01000086">
    <property type="protein sequence ID" value="KAF3033157.1"/>
    <property type="molecule type" value="Genomic_DNA"/>
</dbReference>
<dbReference type="PANTHER" id="PTHR37576">
    <property type="entry name" value="DEFECT AT LOW TEMPERATURE PROTEIN 1"/>
    <property type="match status" value="1"/>
</dbReference>
<gene>
    <name evidence="2" type="ORF">E8E12_004302</name>
</gene>
<evidence type="ECO:0000313" key="3">
    <source>
        <dbReference type="Proteomes" id="UP000758155"/>
    </source>
</evidence>
<sequence length="302" mass="34206">MDLSRASMDERWFFRVNQTMERTEDNYMVHVVRSTYSPETASNCTSTIITETCVIEIGQVDYDIEVKGTQVHVLPRASSQWTSNNISRTLPHDQLTTERPGPLWALGYMYTYFGSYSGWEANATMMSTFGILSEQLYKYTKAGNHSQCTADYSWDNPTEYILNGMGETLFRLAMNGNSVTNLTVLSAPNGIFPQPQEFQAYHTHEVIFYKSDYRWLGIALGGVLLSLLALSTILLGSRDISRTVTLSPVETFVVFPPEVVRALHSRSNTGFGHRTEDILRHVGDTRVQYKPNYSPVDTRQCC</sequence>
<keyword evidence="1" id="KW-0812">Transmembrane</keyword>
<reference evidence="2" key="1">
    <citation type="submission" date="2019-04" db="EMBL/GenBank/DDBJ databases">
        <title>Sequencing of skin fungus with MAO and IRED activity.</title>
        <authorList>
            <person name="Marsaioli A.J."/>
            <person name="Bonatto J.M.C."/>
            <person name="Reis Junior O."/>
        </authorList>
    </citation>
    <scope>NUCLEOTIDE SEQUENCE</scope>
    <source>
        <strain evidence="2">28M1</strain>
    </source>
</reference>
<dbReference type="PANTHER" id="PTHR37576:SF2">
    <property type="entry name" value="DEFECT AT LOW TEMPERATURE PROTEIN 1"/>
    <property type="match status" value="1"/>
</dbReference>
<evidence type="ECO:0000313" key="2">
    <source>
        <dbReference type="EMBL" id="KAF3033157.1"/>
    </source>
</evidence>
<keyword evidence="1" id="KW-1133">Transmembrane helix</keyword>
<protein>
    <submittedName>
        <fullName evidence="2">Uncharacterized protein</fullName>
    </submittedName>
</protein>
<organism evidence="2 3">
    <name type="scientific">Didymella heteroderae</name>
    <dbReference type="NCBI Taxonomy" id="1769908"/>
    <lineage>
        <taxon>Eukaryota</taxon>
        <taxon>Fungi</taxon>
        <taxon>Dikarya</taxon>
        <taxon>Ascomycota</taxon>
        <taxon>Pezizomycotina</taxon>
        <taxon>Dothideomycetes</taxon>
        <taxon>Pleosporomycetidae</taxon>
        <taxon>Pleosporales</taxon>
        <taxon>Pleosporineae</taxon>
        <taxon>Didymellaceae</taxon>
        <taxon>Didymella</taxon>
    </lineage>
</organism>
<accession>A0A9P4WIS5</accession>